<accession>A0A7H2BJJ5</accession>
<proteinExistence type="predicted"/>
<dbReference type="KEGG" id="rama:IDM48_10910"/>
<keyword evidence="2" id="KW-1185">Reference proteome</keyword>
<evidence type="ECO:0000313" key="1">
    <source>
        <dbReference type="EMBL" id="QNV39841.1"/>
    </source>
</evidence>
<gene>
    <name evidence="1" type="ORF">IDM48_10910</name>
</gene>
<name>A0A7H2BJJ5_9MICC</name>
<dbReference type="AlphaFoldDB" id="A0A7H2BJJ5"/>
<dbReference type="Proteomes" id="UP000516421">
    <property type="component" value="Chromosome"/>
</dbReference>
<evidence type="ECO:0000313" key="2">
    <source>
        <dbReference type="Proteomes" id="UP000516421"/>
    </source>
</evidence>
<reference evidence="1 2" key="1">
    <citation type="submission" date="2020-09" db="EMBL/GenBank/DDBJ databases">
        <title>Investigation of environmental microbe.</title>
        <authorList>
            <person name="Ou Y."/>
            <person name="Kang Q."/>
        </authorList>
    </citation>
    <scope>NUCLEOTIDE SEQUENCE [LARGE SCALE GENOMIC DNA]</scope>
    <source>
        <strain evidence="1 2">KJZ-9</strain>
    </source>
</reference>
<protein>
    <recommendedName>
        <fullName evidence="3">DUF4333 domain-containing protein</fullName>
    </recommendedName>
</protein>
<organism evidence="1 2">
    <name type="scientific">Rothia amarae</name>
    <dbReference type="NCBI Taxonomy" id="169480"/>
    <lineage>
        <taxon>Bacteria</taxon>
        <taxon>Bacillati</taxon>
        <taxon>Actinomycetota</taxon>
        <taxon>Actinomycetes</taxon>
        <taxon>Micrococcales</taxon>
        <taxon>Micrococcaceae</taxon>
        <taxon>Rothia</taxon>
    </lineage>
</organism>
<sequence>MRFSKLYMVLGLTGATALGISGCGAGTEIVSASELESAGVSAVKAQTGEDSQMDCGAAEVKVEVGASATCEVVVGEEESARSAQVRVASVSEDGYAVDVVLDPALESQVPAVSGEEVQTMVSNELKSVTHADPSVVCGDSLPRQVGASTACQVKFVGEDEPRSAVAVVKSVSDQGVPSLDVKLSPSVADEPLSDSRGSVAGVVASALEDQLGERPKVDCGGGFVVLREGQALSCSVSSVSGEVLGEAQVVLRDVVGGSYAVDVALEQPAGSSVEQDK</sequence>
<dbReference type="EMBL" id="CP061538">
    <property type="protein sequence ID" value="QNV39841.1"/>
    <property type="molecule type" value="Genomic_DNA"/>
</dbReference>
<evidence type="ECO:0008006" key="3">
    <source>
        <dbReference type="Google" id="ProtNLM"/>
    </source>
</evidence>
<dbReference type="PROSITE" id="PS51257">
    <property type="entry name" value="PROKAR_LIPOPROTEIN"/>
    <property type="match status" value="1"/>
</dbReference>
<dbReference type="RefSeq" id="WP_190617445.1">
    <property type="nucleotide sequence ID" value="NZ_CP061538.1"/>
</dbReference>